<feature type="compositionally biased region" description="Basic and acidic residues" evidence="1">
    <location>
        <begin position="1"/>
        <end position="26"/>
    </location>
</feature>
<dbReference type="Pfam" id="PF04229">
    <property type="entry name" value="GrpB"/>
    <property type="match status" value="1"/>
</dbReference>
<dbReference type="AlphaFoldDB" id="A0A3P3U8J9"/>
<evidence type="ECO:0000313" key="2">
    <source>
        <dbReference type="EMBL" id="RRJ66026.1"/>
    </source>
</evidence>
<dbReference type="InterPro" id="IPR043519">
    <property type="entry name" value="NT_sf"/>
</dbReference>
<dbReference type="EMBL" id="RRCN01000001">
    <property type="protein sequence ID" value="RRJ66026.1"/>
    <property type="molecule type" value="Genomic_DNA"/>
</dbReference>
<dbReference type="InterPro" id="IPR007344">
    <property type="entry name" value="GrpB/CoaE"/>
</dbReference>
<sequence>MIFSMSDHEGNLGVEGREAFGRRDGRVPYNPDNQPNAEHHLYVCTQESEAFIKHIVFRDILRQHTHLVDEYAEIKKKLATIYRDNRQA</sequence>
<dbReference type="Gene3D" id="3.30.460.10">
    <property type="entry name" value="Beta Polymerase, domain 2"/>
    <property type="match status" value="1"/>
</dbReference>
<dbReference type="SUPFAM" id="SSF81301">
    <property type="entry name" value="Nucleotidyltransferase"/>
    <property type="match status" value="1"/>
</dbReference>
<reference evidence="2 3" key="1">
    <citation type="submission" date="2018-11" db="EMBL/GenBank/DDBJ databases">
        <title>Genome sequencing of Paenibacillus sp. KCOM 3021 (= ChDC PVNT-B20).</title>
        <authorList>
            <person name="Kook J.-K."/>
            <person name="Park S.-N."/>
            <person name="Lim Y.K."/>
        </authorList>
    </citation>
    <scope>NUCLEOTIDE SEQUENCE [LARGE SCALE GENOMIC DNA]</scope>
    <source>
        <strain evidence="2 3">KCOM 3021</strain>
    </source>
</reference>
<protein>
    <submittedName>
        <fullName evidence="2">Uncharacterized protein</fullName>
    </submittedName>
</protein>
<accession>A0A3P3U8J9</accession>
<evidence type="ECO:0000256" key="1">
    <source>
        <dbReference type="SAM" id="MobiDB-lite"/>
    </source>
</evidence>
<comment type="caution">
    <text evidence="2">The sequence shown here is derived from an EMBL/GenBank/DDBJ whole genome shotgun (WGS) entry which is preliminary data.</text>
</comment>
<dbReference type="OrthoDB" id="9799092at2"/>
<dbReference type="PANTHER" id="PTHR34822">
    <property type="entry name" value="GRPB DOMAIN PROTEIN (AFU_ORTHOLOGUE AFUA_1G01530)"/>
    <property type="match status" value="1"/>
</dbReference>
<name>A0A3P3U8J9_9BACL</name>
<organism evidence="2 3">
    <name type="scientific">Paenibacillus oralis</name>
    <dbReference type="NCBI Taxonomy" id="2490856"/>
    <lineage>
        <taxon>Bacteria</taxon>
        <taxon>Bacillati</taxon>
        <taxon>Bacillota</taxon>
        <taxon>Bacilli</taxon>
        <taxon>Bacillales</taxon>
        <taxon>Paenibacillaceae</taxon>
        <taxon>Paenibacillus</taxon>
    </lineage>
</organism>
<feature type="region of interest" description="Disordered" evidence="1">
    <location>
        <begin position="1"/>
        <end position="36"/>
    </location>
</feature>
<dbReference type="Proteomes" id="UP000267017">
    <property type="component" value="Unassembled WGS sequence"/>
</dbReference>
<evidence type="ECO:0000313" key="3">
    <source>
        <dbReference type="Proteomes" id="UP000267017"/>
    </source>
</evidence>
<proteinExistence type="predicted"/>
<keyword evidence="3" id="KW-1185">Reference proteome</keyword>
<dbReference type="PANTHER" id="PTHR34822:SF1">
    <property type="entry name" value="GRPB FAMILY PROTEIN"/>
    <property type="match status" value="1"/>
</dbReference>
<gene>
    <name evidence="2" type="ORF">EHV15_26250</name>
</gene>